<accession>A0A193GBW3</accession>
<keyword evidence="2" id="KW-1133">Transmembrane helix</keyword>
<dbReference type="STRING" id="463014.BAU07_09570"/>
<sequence length="183" mass="18803">MSLIIIARFDSLPAAASAAHALVTDGFHEDAVSVFRAGDNRMSGRRGERWPGRLVYAAMARTAALAAAGAAVGATVSALMGIPDAYGVGITAVGALVGSLASTLLVLFERHAARGDGSVPPQAAFVAVIAEPGEEVQGAQLLRDAGGQGIERVRGRHLSRVPAQDETRTDRGGLRTGLSDSMM</sequence>
<name>A0A193GBW3_9BORD</name>
<keyword evidence="2" id="KW-0812">Transmembrane</keyword>
<keyword evidence="2" id="KW-0472">Membrane</keyword>
<dbReference type="Proteomes" id="UP000091926">
    <property type="component" value="Chromosome"/>
</dbReference>
<keyword evidence="4" id="KW-1185">Reference proteome</keyword>
<evidence type="ECO:0000313" key="4">
    <source>
        <dbReference type="Proteomes" id="UP000091926"/>
    </source>
</evidence>
<feature type="transmembrane region" description="Helical" evidence="2">
    <location>
        <begin position="54"/>
        <end position="79"/>
    </location>
</feature>
<reference evidence="3 4" key="1">
    <citation type="submission" date="2016-06" db="EMBL/GenBank/DDBJ databases">
        <title>Complete genome sequences of Bordetella bronchialis and Bordetella flabilis.</title>
        <authorList>
            <person name="LiPuma J.J."/>
            <person name="Spilker T."/>
        </authorList>
    </citation>
    <scope>NUCLEOTIDE SEQUENCE [LARGE SCALE GENOMIC DNA]</scope>
    <source>
        <strain evidence="3 4">AU10664</strain>
    </source>
</reference>
<evidence type="ECO:0000256" key="1">
    <source>
        <dbReference type="SAM" id="MobiDB-lite"/>
    </source>
</evidence>
<proteinExistence type="predicted"/>
<dbReference type="EMBL" id="CP016172">
    <property type="protein sequence ID" value="ANN77315.1"/>
    <property type="molecule type" value="Genomic_DNA"/>
</dbReference>
<gene>
    <name evidence="3" type="ORF">BAU07_09570</name>
</gene>
<organism evidence="3 4">
    <name type="scientific">Bordetella flabilis</name>
    <dbReference type="NCBI Taxonomy" id="463014"/>
    <lineage>
        <taxon>Bacteria</taxon>
        <taxon>Pseudomonadati</taxon>
        <taxon>Pseudomonadota</taxon>
        <taxon>Betaproteobacteria</taxon>
        <taxon>Burkholderiales</taxon>
        <taxon>Alcaligenaceae</taxon>
        <taxon>Bordetella</taxon>
    </lineage>
</organism>
<dbReference type="KEGG" id="bfz:BAU07_09570"/>
<protein>
    <submittedName>
        <fullName evidence="3">Uncharacterized protein</fullName>
    </submittedName>
</protein>
<evidence type="ECO:0000313" key="3">
    <source>
        <dbReference type="EMBL" id="ANN77315.1"/>
    </source>
</evidence>
<feature type="region of interest" description="Disordered" evidence="1">
    <location>
        <begin position="159"/>
        <end position="183"/>
    </location>
</feature>
<dbReference type="AlphaFoldDB" id="A0A193GBW3"/>
<feature type="transmembrane region" description="Helical" evidence="2">
    <location>
        <begin position="85"/>
        <end position="108"/>
    </location>
</feature>
<feature type="compositionally biased region" description="Basic and acidic residues" evidence="1">
    <location>
        <begin position="163"/>
        <end position="173"/>
    </location>
</feature>
<evidence type="ECO:0000256" key="2">
    <source>
        <dbReference type="SAM" id="Phobius"/>
    </source>
</evidence>